<evidence type="ECO:0000313" key="1">
    <source>
        <dbReference type="EMBL" id="MET7000028.1"/>
    </source>
</evidence>
<name>A0ABV2TAI9_9BACT</name>
<comment type="caution">
    <text evidence="1">The sequence shown here is derived from an EMBL/GenBank/DDBJ whole genome shotgun (WGS) entry which is preliminary data.</text>
</comment>
<organism evidence="1 2">
    <name type="scientific">Chitinophaga defluvii</name>
    <dbReference type="NCBI Taxonomy" id="3163343"/>
    <lineage>
        <taxon>Bacteria</taxon>
        <taxon>Pseudomonadati</taxon>
        <taxon>Bacteroidota</taxon>
        <taxon>Chitinophagia</taxon>
        <taxon>Chitinophagales</taxon>
        <taxon>Chitinophagaceae</taxon>
        <taxon>Chitinophaga</taxon>
    </lineage>
</organism>
<reference evidence="1 2" key="1">
    <citation type="submission" date="2024-06" db="EMBL/GenBank/DDBJ databases">
        <title>Chitinophaga defluvii sp. nov., isolated from municipal sewage.</title>
        <authorList>
            <person name="Zhang L."/>
        </authorList>
    </citation>
    <scope>NUCLEOTIDE SEQUENCE [LARGE SCALE GENOMIC DNA]</scope>
    <source>
        <strain evidence="1 2">H8</strain>
    </source>
</reference>
<gene>
    <name evidence="1" type="ORF">ABR189_21745</name>
</gene>
<accession>A0ABV2TAI9</accession>
<keyword evidence="2" id="KW-1185">Reference proteome</keyword>
<dbReference type="RefSeq" id="WP_354662589.1">
    <property type="nucleotide sequence ID" value="NZ_JBEXAC010000002.1"/>
</dbReference>
<sequence>MTQKEQDKQEMAEIRDIVNKYGWFVGFFDADTATPSFGYTIGLWEKYKHPEIITFGLPVEVIQEILNAAAAKVKEGHPLVLDQDDYDILEELPVRFRTVYADNVEDYMGYAQRYYNGKSFPAVQLFWTDGAQHYPWDKACDEAIAFSQPLLDQKLDFKFFEPRHVATFTSRQIVKDKQPVLYVYHDEEDGAWQFLPGTAVAEEDIMMVSLEEMVQLDPTLNELFNLPMGEIAVRRFAGDKWERMEAGEEE</sequence>
<protein>
    <submittedName>
        <fullName evidence="1">DUF4262 domain-containing protein</fullName>
    </submittedName>
</protein>
<dbReference type="InterPro" id="IPR025358">
    <property type="entry name" value="DUF4262"/>
</dbReference>
<proteinExistence type="predicted"/>
<evidence type="ECO:0000313" key="2">
    <source>
        <dbReference type="Proteomes" id="UP001549749"/>
    </source>
</evidence>
<dbReference type="Pfam" id="PF14081">
    <property type="entry name" value="DUF4262"/>
    <property type="match status" value="1"/>
</dbReference>
<dbReference type="EMBL" id="JBEXAC010000002">
    <property type="protein sequence ID" value="MET7000028.1"/>
    <property type="molecule type" value="Genomic_DNA"/>
</dbReference>
<dbReference type="Proteomes" id="UP001549749">
    <property type="component" value="Unassembled WGS sequence"/>
</dbReference>